<sequence length="67" mass="6835">MRTTRRVTTALTGAALLAVTAVLGAPPAAARNPLPLPVSGTYVETLVGEGVTVEGPLINNITLPTLR</sequence>
<proteinExistence type="predicted"/>
<name>A0A918B6J5_9ACTN</name>
<evidence type="ECO:0000313" key="3">
    <source>
        <dbReference type="Proteomes" id="UP000620156"/>
    </source>
</evidence>
<dbReference type="EMBL" id="BMQK01000001">
    <property type="protein sequence ID" value="GGQ37798.1"/>
    <property type="molecule type" value="Genomic_DNA"/>
</dbReference>
<evidence type="ECO:0000313" key="2">
    <source>
        <dbReference type="EMBL" id="GGQ37798.1"/>
    </source>
</evidence>
<gene>
    <name evidence="2" type="ORF">GCM10010145_01210</name>
</gene>
<organism evidence="2 3">
    <name type="scientific">Streptomyces ruber</name>
    <dbReference type="NCBI Taxonomy" id="83378"/>
    <lineage>
        <taxon>Bacteria</taxon>
        <taxon>Bacillati</taxon>
        <taxon>Actinomycetota</taxon>
        <taxon>Actinomycetes</taxon>
        <taxon>Kitasatosporales</taxon>
        <taxon>Streptomycetaceae</taxon>
        <taxon>Streptomyces</taxon>
    </lineage>
</organism>
<dbReference type="RefSeq" id="WP_189214605.1">
    <property type="nucleotide sequence ID" value="NZ_BMQK01000001.1"/>
</dbReference>
<evidence type="ECO:0000256" key="1">
    <source>
        <dbReference type="SAM" id="SignalP"/>
    </source>
</evidence>
<keyword evidence="1" id="KW-0732">Signal</keyword>
<dbReference type="AlphaFoldDB" id="A0A918B6J5"/>
<comment type="caution">
    <text evidence="2">The sequence shown here is derived from an EMBL/GenBank/DDBJ whole genome shotgun (WGS) entry which is preliminary data.</text>
</comment>
<feature type="chain" id="PRO_5038055034" evidence="1">
    <location>
        <begin position="31"/>
        <end position="67"/>
    </location>
</feature>
<dbReference type="Proteomes" id="UP000620156">
    <property type="component" value="Unassembled WGS sequence"/>
</dbReference>
<protein>
    <submittedName>
        <fullName evidence="2">Uncharacterized protein</fullName>
    </submittedName>
</protein>
<reference evidence="2" key="2">
    <citation type="submission" date="2020-09" db="EMBL/GenBank/DDBJ databases">
        <authorList>
            <person name="Sun Q."/>
            <person name="Ohkuma M."/>
        </authorList>
    </citation>
    <scope>NUCLEOTIDE SEQUENCE</scope>
    <source>
        <strain evidence="2">JCM 3131</strain>
    </source>
</reference>
<feature type="signal peptide" evidence="1">
    <location>
        <begin position="1"/>
        <end position="30"/>
    </location>
</feature>
<accession>A0A918B6J5</accession>
<reference evidence="2" key="1">
    <citation type="journal article" date="2014" name="Int. J. Syst. Evol. Microbiol.">
        <title>Complete genome sequence of Corynebacterium casei LMG S-19264T (=DSM 44701T), isolated from a smear-ripened cheese.</title>
        <authorList>
            <consortium name="US DOE Joint Genome Institute (JGI-PGF)"/>
            <person name="Walter F."/>
            <person name="Albersmeier A."/>
            <person name="Kalinowski J."/>
            <person name="Ruckert C."/>
        </authorList>
    </citation>
    <scope>NUCLEOTIDE SEQUENCE</scope>
    <source>
        <strain evidence="2">JCM 3131</strain>
    </source>
</reference>
<keyword evidence="3" id="KW-1185">Reference proteome</keyword>